<dbReference type="InterPro" id="IPR003593">
    <property type="entry name" value="AAA+_ATPase"/>
</dbReference>
<dbReference type="SMART" id="SM00382">
    <property type="entry name" value="AAA"/>
    <property type="match status" value="1"/>
</dbReference>
<dbReference type="Proteomes" id="UP000184050">
    <property type="component" value="Unassembled WGS sequence"/>
</dbReference>
<dbReference type="STRING" id="1168035.SAMN05444280_11646"/>
<dbReference type="PANTHER" id="PTHR37291:SF1">
    <property type="entry name" value="TYPE IV METHYL-DIRECTED RESTRICTION ENZYME ECOKMCRB SUBUNIT"/>
    <property type="match status" value="1"/>
</dbReference>
<dbReference type="RefSeq" id="WP_073169464.1">
    <property type="nucleotide sequence ID" value="NZ_FQZE01000016.1"/>
</dbReference>
<dbReference type="InterPro" id="IPR052934">
    <property type="entry name" value="Methyl-DNA_Rec/Restrict_Enz"/>
</dbReference>
<dbReference type="InterPro" id="IPR011704">
    <property type="entry name" value="ATPase_dyneun-rel_AAA"/>
</dbReference>
<dbReference type="PANTHER" id="PTHR37291">
    <property type="entry name" value="5-METHYLCYTOSINE-SPECIFIC RESTRICTION ENZYME B"/>
    <property type="match status" value="1"/>
</dbReference>
<evidence type="ECO:0000313" key="3">
    <source>
        <dbReference type="Proteomes" id="UP000184050"/>
    </source>
</evidence>
<protein>
    <submittedName>
        <fullName evidence="2">5-methylcytosine-specific restriction enzyme B</fullName>
    </submittedName>
</protein>
<reference evidence="2 3" key="1">
    <citation type="submission" date="2016-11" db="EMBL/GenBank/DDBJ databases">
        <authorList>
            <person name="Jaros S."/>
            <person name="Januszkiewicz K."/>
            <person name="Wedrychowicz H."/>
        </authorList>
    </citation>
    <scope>NUCLEOTIDE SEQUENCE [LARGE SCALE GENOMIC DNA]</scope>
    <source>
        <strain evidence="2 3">DSM 27063</strain>
    </source>
</reference>
<dbReference type="EMBL" id="FQZE01000016">
    <property type="protein sequence ID" value="SHJ32155.1"/>
    <property type="molecule type" value="Genomic_DNA"/>
</dbReference>
<dbReference type="GO" id="GO:0016887">
    <property type="term" value="F:ATP hydrolysis activity"/>
    <property type="evidence" value="ECO:0007669"/>
    <property type="project" value="InterPro"/>
</dbReference>
<name>A0A1M6ICK0_9BACT</name>
<dbReference type="GO" id="GO:0005524">
    <property type="term" value="F:ATP binding"/>
    <property type="evidence" value="ECO:0007669"/>
    <property type="project" value="InterPro"/>
</dbReference>
<dbReference type="Pfam" id="PF07728">
    <property type="entry name" value="AAA_5"/>
    <property type="match status" value="1"/>
</dbReference>
<dbReference type="SUPFAM" id="SSF52540">
    <property type="entry name" value="P-loop containing nucleoside triphosphate hydrolases"/>
    <property type="match status" value="1"/>
</dbReference>
<dbReference type="Gene3D" id="3.40.50.300">
    <property type="entry name" value="P-loop containing nucleotide triphosphate hydrolases"/>
    <property type="match status" value="2"/>
</dbReference>
<evidence type="ECO:0000313" key="2">
    <source>
        <dbReference type="EMBL" id="SHJ32155.1"/>
    </source>
</evidence>
<proteinExistence type="predicted"/>
<organism evidence="2 3">
    <name type="scientific">Tangfeifania diversioriginum</name>
    <dbReference type="NCBI Taxonomy" id="1168035"/>
    <lineage>
        <taxon>Bacteria</taxon>
        <taxon>Pseudomonadati</taxon>
        <taxon>Bacteroidota</taxon>
        <taxon>Bacteroidia</taxon>
        <taxon>Marinilabiliales</taxon>
        <taxon>Prolixibacteraceae</taxon>
        <taxon>Tangfeifania</taxon>
    </lineage>
</organism>
<accession>A0A1M6ICK0</accession>
<evidence type="ECO:0000259" key="1">
    <source>
        <dbReference type="SMART" id="SM00382"/>
    </source>
</evidence>
<dbReference type="AlphaFoldDB" id="A0A1M6ICK0"/>
<keyword evidence="3" id="KW-1185">Reference proteome</keyword>
<feature type="domain" description="AAA+ ATPase" evidence="1">
    <location>
        <begin position="228"/>
        <end position="597"/>
    </location>
</feature>
<dbReference type="InterPro" id="IPR027417">
    <property type="entry name" value="P-loop_NTPase"/>
</dbReference>
<gene>
    <name evidence="2" type="ORF">SAMN05444280_11646</name>
</gene>
<sequence>MINNPNQIIEAFLKWYEDDPHRLDEDAYSELRSKDFLEKLSRNDFIDYFFQFKHDGGKVQSLGYRSAPKFKKMLESKYIDFREFALKPYDANFNLDDWLNQVFNFQFFGKGGSTIYLNRIDKNKYTIVNNKSHEALNKLGYKVYGDFVSEYHAIENAQKELIEKYPDLKNFYIADSLTHFLIGTKEGKNFLPDEESGSPKKYFGVEEGESQANEQNSTSNRKANVNNIPKNLILYGPPGTGKTYNTINLALEICGVEIPGDRKLAVQKFKQLLNTGQIVFTTFHQSMSYEDFVEGIRPVLIEDEENTEKTEMIYRNVEGIFKLICEKANEKEIIQENSFFKLSAKNQVYKISLKSDNPSYDVKKKCFEKDEIRIGWDDTGDLDNIFLKGQQNEVFEKLGKNDKNSIKYFYELKQGDVVLVFHDLKTIDGIGIVEDDSYFFNGDYPEFKHVRKVKWLSKFKPIRIFELNNETNLTLPTVYRLSRISVDDITKLIQEKEIIKSEQIEKSEKNFVLIIDEINRGNISKIFGELITLIETDKRQGGENELEVVLPYSKSRFSVPQNLWIIGTMNTADRSIALIDTALRRRFHFKEMMPLPKILAENVEGINLQHLLTIINERIEFLLDRDHTIGHSYFIRVKTKNELCEVFRDKIIPLLQEYFYNDWEKIQLVLGDKESWEKPEDQKLIQIKKNYSVDEEIKLFGVDVEDYEDEKIYTINPALKSGNYNSLPADSFIHIYQKSK</sequence>